<comment type="caution">
    <text evidence="1">The sequence shown here is derived from an EMBL/GenBank/DDBJ whole genome shotgun (WGS) entry which is preliminary data.</text>
</comment>
<organism evidence="1 2">
    <name type="scientific">Paenibacillus lemnae</name>
    <dbReference type="NCBI Taxonomy" id="1330551"/>
    <lineage>
        <taxon>Bacteria</taxon>
        <taxon>Bacillati</taxon>
        <taxon>Bacillota</taxon>
        <taxon>Bacilli</taxon>
        <taxon>Bacillales</taxon>
        <taxon>Paenibacillaceae</taxon>
        <taxon>Paenibacillus</taxon>
    </lineage>
</organism>
<evidence type="ECO:0000313" key="1">
    <source>
        <dbReference type="EMBL" id="NMO96008.1"/>
    </source>
</evidence>
<dbReference type="Gene3D" id="3.40.960.10">
    <property type="entry name" value="VSR Endonuclease"/>
    <property type="match status" value="1"/>
</dbReference>
<dbReference type="InterPro" id="IPR011335">
    <property type="entry name" value="Restrct_endonuc-II-like"/>
</dbReference>
<dbReference type="AlphaFoldDB" id="A0A848M4K2"/>
<name>A0A848M4K2_PAELE</name>
<dbReference type="EMBL" id="JABBPN010000007">
    <property type="protein sequence ID" value="NMO96008.1"/>
    <property type="molecule type" value="Genomic_DNA"/>
</dbReference>
<sequence length="233" mass="27254">MVNYEDAHEQFVESHLSRRSGERYRRLKESHAYGEQLFLQAIWWPTFGNFDHLHPEYEVADLEDNSRYIDFAYLRGGISIAIELDGYGPHVRHCSRFDFSKDRWRQNSLIYDGWKLIRFTVDDLKEKPRRCAQFLQQCMGRWYGSSISDTNSVGPLSVEERLIIRYIRQRQVSVKPADICTLFGVGKSKSLLLLQGLLSKGLLEPDGNSTIRIRSYKLARKLTLQELAQLDLY</sequence>
<dbReference type="RefSeq" id="WP_169504799.1">
    <property type="nucleotide sequence ID" value="NZ_JABBPN010000007.1"/>
</dbReference>
<proteinExistence type="predicted"/>
<keyword evidence="1" id="KW-0238">DNA-binding</keyword>
<accession>A0A848M4K2</accession>
<gene>
    <name evidence="1" type="ORF">HII30_09530</name>
</gene>
<protein>
    <submittedName>
        <fullName evidence="1">DNA-binding response regulator</fullName>
    </submittedName>
</protein>
<evidence type="ECO:0000313" key="2">
    <source>
        <dbReference type="Proteomes" id="UP000565468"/>
    </source>
</evidence>
<dbReference type="Proteomes" id="UP000565468">
    <property type="component" value="Unassembled WGS sequence"/>
</dbReference>
<keyword evidence="2" id="KW-1185">Reference proteome</keyword>
<reference evidence="1 2" key="1">
    <citation type="submission" date="2020-04" db="EMBL/GenBank/DDBJ databases">
        <title>Paenibacillus algicola sp. nov., a novel marine bacterium producing alginate lyase.</title>
        <authorList>
            <person name="Huang H."/>
        </authorList>
    </citation>
    <scope>NUCLEOTIDE SEQUENCE [LARGE SCALE GENOMIC DNA]</scope>
    <source>
        <strain evidence="1 2">L7-75</strain>
    </source>
</reference>
<dbReference type="SUPFAM" id="SSF52980">
    <property type="entry name" value="Restriction endonuclease-like"/>
    <property type="match status" value="1"/>
</dbReference>
<dbReference type="GO" id="GO:0003677">
    <property type="term" value="F:DNA binding"/>
    <property type="evidence" value="ECO:0007669"/>
    <property type="project" value="UniProtKB-KW"/>
</dbReference>